<accession>A0AAF0TS72</accession>
<dbReference type="Pfam" id="PF00078">
    <property type="entry name" value="RVT_1"/>
    <property type="match status" value="1"/>
</dbReference>
<feature type="domain" description="Reverse transcriptase/retrotransposon-derived protein RNase H-like" evidence="3">
    <location>
        <begin position="202"/>
        <end position="263"/>
    </location>
</feature>
<evidence type="ECO:0008006" key="6">
    <source>
        <dbReference type="Google" id="ProtNLM"/>
    </source>
</evidence>
<gene>
    <name evidence="4" type="ORF">MTR67_023469</name>
</gene>
<dbReference type="PANTHER" id="PTHR37984">
    <property type="entry name" value="PROTEIN CBG26694"/>
    <property type="match status" value="1"/>
</dbReference>
<evidence type="ECO:0000259" key="2">
    <source>
        <dbReference type="Pfam" id="PF00078"/>
    </source>
</evidence>
<evidence type="ECO:0000313" key="5">
    <source>
        <dbReference type="Proteomes" id="UP001234989"/>
    </source>
</evidence>
<name>A0AAF0TS72_SOLVR</name>
<dbReference type="AlphaFoldDB" id="A0AAF0TS72"/>
<dbReference type="InterPro" id="IPR000477">
    <property type="entry name" value="RT_dom"/>
</dbReference>
<protein>
    <recommendedName>
        <fullName evidence="6">Reverse transcriptase domain-containing protein</fullName>
    </recommendedName>
</protein>
<evidence type="ECO:0000259" key="3">
    <source>
        <dbReference type="Pfam" id="PF17919"/>
    </source>
</evidence>
<feature type="domain" description="Reverse transcriptase" evidence="2">
    <location>
        <begin position="68"/>
        <end position="138"/>
    </location>
</feature>
<dbReference type="Pfam" id="PF17919">
    <property type="entry name" value="RT_RNaseH_2"/>
    <property type="match status" value="1"/>
</dbReference>
<sequence>MEGIMIYVSGKFFRLYAFQARQDQEDSLSVATRQGQGADGQHQNRLYAFQARQDQEDSLSVVTDALATFMDLINRVFKQYLDLFVIVFIDDILIYSRSEEEYTTYLRVVLQTLKDHQLFAKFRKCEFWLQSVAYLGHVVSSEGIRVDSQKIEAVKHWPRPTSPTYIICFLGLAGYYRRFVEGISSIASPLMKLTQKKVRFQWSNECEESFSELKTRLTTTPVLTLLDMLDGYVIYCDASRVDLGCVLMEKGKVIPYASRQLKANVVADALRKLSKGSVAHVEEEKNELEKDVHRLARLGVCLTDTSKGAIHQQKGEVFSQGEDGVLRYQGRLCVPNVGELSEQILTETPKSSYSIHPGATKMYRDLWEVFFVDPHKDGHRRLCG</sequence>
<dbReference type="InterPro" id="IPR043128">
    <property type="entry name" value="Rev_trsase/Diguanyl_cyclase"/>
</dbReference>
<dbReference type="InterPro" id="IPR050951">
    <property type="entry name" value="Retrovirus_Pol_polyprotein"/>
</dbReference>
<dbReference type="EMBL" id="CP133616">
    <property type="protein sequence ID" value="WMV30084.1"/>
    <property type="molecule type" value="Genomic_DNA"/>
</dbReference>
<dbReference type="InterPro" id="IPR041577">
    <property type="entry name" value="RT_RNaseH_2"/>
</dbReference>
<reference evidence="4" key="1">
    <citation type="submission" date="2023-08" db="EMBL/GenBank/DDBJ databases">
        <title>A de novo genome assembly of Solanum verrucosum Schlechtendal, a Mexican diploid species geographically isolated from the other diploid A-genome species in potato relatives.</title>
        <authorList>
            <person name="Hosaka K."/>
        </authorList>
    </citation>
    <scope>NUCLEOTIDE SEQUENCE</scope>
    <source>
        <tissue evidence="4">Young leaves</tissue>
    </source>
</reference>
<dbReference type="CDD" id="cd01647">
    <property type="entry name" value="RT_LTR"/>
    <property type="match status" value="1"/>
</dbReference>
<dbReference type="Gene3D" id="3.30.70.270">
    <property type="match status" value="2"/>
</dbReference>
<keyword evidence="5" id="KW-1185">Reference proteome</keyword>
<keyword evidence="1" id="KW-0511">Multifunctional enzyme</keyword>
<dbReference type="FunFam" id="3.30.70.270:FF:000020">
    <property type="entry name" value="Transposon Tf2-6 polyprotein-like Protein"/>
    <property type="match status" value="1"/>
</dbReference>
<dbReference type="InterPro" id="IPR043502">
    <property type="entry name" value="DNA/RNA_pol_sf"/>
</dbReference>
<evidence type="ECO:0000256" key="1">
    <source>
        <dbReference type="ARBA" id="ARBA00023268"/>
    </source>
</evidence>
<dbReference type="GO" id="GO:0003824">
    <property type="term" value="F:catalytic activity"/>
    <property type="evidence" value="ECO:0007669"/>
    <property type="project" value="UniProtKB-KW"/>
</dbReference>
<dbReference type="Proteomes" id="UP001234989">
    <property type="component" value="Chromosome 5"/>
</dbReference>
<organism evidence="4 5">
    <name type="scientific">Solanum verrucosum</name>
    <dbReference type="NCBI Taxonomy" id="315347"/>
    <lineage>
        <taxon>Eukaryota</taxon>
        <taxon>Viridiplantae</taxon>
        <taxon>Streptophyta</taxon>
        <taxon>Embryophyta</taxon>
        <taxon>Tracheophyta</taxon>
        <taxon>Spermatophyta</taxon>
        <taxon>Magnoliopsida</taxon>
        <taxon>eudicotyledons</taxon>
        <taxon>Gunneridae</taxon>
        <taxon>Pentapetalae</taxon>
        <taxon>asterids</taxon>
        <taxon>lamiids</taxon>
        <taxon>Solanales</taxon>
        <taxon>Solanaceae</taxon>
        <taxon>Solanoideae</taxon>
        <taxon>Solaneae</taxon>
        <taxon>Solanum</taxon>
    </lineage>
</organism>
<dbReference type="PANTHER" id="PTHR37984:SF5">
    <property type="entry name" value="PROTEIN NYNRIN-LIKE"/>
    <property type="match status" value="1"/>
</dbReference>
<evidence type="ECO:0000313" key="4">
    <source>
        <dbReference type="EMBL" id="WMV30084.1"/>
    </source>
</evidence>
<dbReference type="SUPFAM" id="SSF56672">
    <property type="entry name" value="DNA/RNA polymerases"/>
    <property type="match status" value="1"/>
</dbReference>
<proteinExistence type="predicted"/>